<comment type="cofactor">
    <cofactor evidence="1">
        <name>heme b</name>
        <dbReference type="ChEBI" id="CHEBI:60344"/>
    </cofactor>
</comment>
<proteinExistence type="predicted"/>
<evidence type="ECO:0000256" key="1">
    <source>
        <dbReference type="ARBA" id="ARBA00001970"/>
    </source>
</evidence>
<comment type="catalytic activity">
    <reaction evidence="11">
        <text>Fe(II)-heme o + 2 A + H2O = Fe(II)-heme a + 2 AH2</text>
        <dbReference type="Rhea" id="RHEA:63388"/>
        <dbReference type="ChEBI" id="CHEBI:13193"/>
        <dbReference type="ChEBI" id="CHEBI:15377"/>
        <dbReference type="ChEBI" id="CHEBI:17499"/>
        <dbReference type="ChEBI" id="CHEBI:60530"/>
        <dbReference type="ChEBI" id="CHEBI:61715"/>
        <dbReference type="EC" id="1.17.99.9"/>
    </reaction>
    <physiologicalReaction direction="left-to-right" evidence="11">
        <dbReference type="Rhea" id="RHEA:63389"/>
    </physiologicalReaction>
</comment>
<feature type="transmembrane region" description="Helical" evidence="12">
    <location>
        <begin position="341"/>
        <end position="361"/>
    </location>
</feature>
<name>A0ABM9B2G3_9BACT</name>
<evidence type="ECO:0000256" key="3">
    <source>
        <dbReference type="ARBA" id="ARBA00022692"/>
    </source>
</evidence>
<evidence type="ECO:0000313" key="13">
    <source>
        <dbReference type="EMBL" id="CAH1001016.1"/>
    </source>
</evidence>
<keyword evidence="8" id="KW-0350">Heme biosynthesis</keyword>
<keyword evidence="4" id="KW-0479">Metal-binding</keyword>
<feature type="transmembrane region" description="Helical" evidence="12">
    <location>
        <begin position="174"/>
        <end position="191"/>
    </location>
</feature>
<feature type="transmembrane region" description="Helical" evidence="12">
    <location>
        <begin position="310"/>
        <end position="329"/>
    </location>
</feature>
<evidence type="ECO:0000256" key="9">
    <source>
        <dbReference type="ARBA" id="ARBA00023136"/>
    </source>
</evidence>
<evidence type="ECO:0000256" key="2">
    <source>
        <dbReference type="ARBA" id="ARBA00004141"/>
    </source>
</evidence>
<dbReference type="EC" id="1.3.-.-" evidence="13"/>
<reference evidence="13" key="1">
    <citation type="submission" date="2021-12" db="EMBL/GenBank/DDBJ databases">
        <authorList>
            <person name="Rodrigo-Torres L."/>
            <person name="Arahal R. D."/>
            <person name="Lucena T."/>
        </authorList>
    </citation>
    <scope>NUCLEOTIDE SEQUENCE</scope>
    <source>
        <strain evidence="13">CECT 8419</strain>
    </source>
</reference>
<protein>
    <submittedName>
        <fullName evidence="13">Heme A synthase</fullName>
        <ecNumber evidence="13">1.3.-.-</ecNumber>
    </submittedName>
</protein>
<keyword evidence="14" id="KW-1185">Reference proteome</keyword>
<keyword evidence="9 12" id="KW-0472">Membrane</keyword>
<evidence type="ECO:0000256" key="10">
    <source>
        <dbReference type="ARBA" id="ARBA00044501"/>
    </source>
</evidence>
<comment type="subcellular location">
    <subcellularLocation>
        <location evidence="2">Membrane</location>
        <topology evidence="2">Multi-pass membrane protein</topology>
    </subcellularLocation>
</comment>
<evidence type="ECO:0000256" key="6">
    <source>
        <dbReference type="ARBA" id="ARBA00023002"/>
    </source>
</evidence>
<dbReference type="InterPro" id="IPR003780">
    <property type="entry name" value="COX15/CtaA_fam"/>
</dbReference>
<comment type="caution">
    <text evidence="13">The sequence shown here is derived from an EMBL/GenBank/DDBJ whole genome shotgun (WGS) entry which is preliminary data.</text>
</comment>
<feature type="transmembrane region" description="Helical" evidence="12">
    <location>
        <begin position="109"/>
        <end position="127"/>
    </location>
</feature>
<feature type="transmembrane region" description="Helical" evidence="12">
    <location>
        <begin position="211"/>
        <end position="234"/>
    </location>
</feature>
<feature type="transmembrane region" description="Helical" evidence="12">
    <location>
        <begin position="139"/>
        <end position="162"/>
    </location>
</feature>
<keyword evidence="3 12" id="KW-0812">Transmembrane</keyword>
<organism evidence="13 14">
    <name type="scientific">Neolewinella maritima</name>
    <dbReference type="NCBI Taxonomy" id="1383882"/>
    <lineage>
        <taxon>Bacteria</taxon>
        <taxon>Pseudomonadati</taxon>
        <taxon>Bacteroidota</taxon>
        <taxon>Saprospiria</taxon>
        <taxon>Saprospirales</taxon>
        <taxon>Lewinellaceae</taxon>
        <taxon>Neolewinella</taxon>
    </lineage>
</organism>
<dbReference type="EMBL" id="CAKLPZ010000002">
    <property type="protein sequence ID" value="CAH1001016.1"/>
    <property type="molecule type" value="Genomic_DNA"/>
</dbReference>
<dbReference type="InterPro" id="IPR023754">
    <property type="entry name" value="HemeA_Synthase_type2"/>
</dbReference>
<evidence type="ECO:0000256" key="7">
    <source>
        <dbReference type="ARBA" id="ARBA00023004"/>
    </source>
</evidence>
<dbReference type="Proteomes" id="UP000837803">
    <property type="component" value="Unassembled WGS sequence"/>
</dbReference>
<keyword evidence="5 12" id="KW-1133">Transmembrane helix</keyword>
<dbReference type="PANTHER" id="PTHR23289:SF2">
    <property type="entry name" value="CYTOCHROME C OXIDASE ASSEMBLY PROTEIN COX15 HOMOLOG"/>
    <property type="match status" value="1"/>
</dbReference>
<evidence type="ECO:0000256" key="5">
    <source>
        <dbReference type="ARBA" id="ARBA00022989"/>
    </source>
</evidence>
<dbReference type="GO" id="GO:0016491">
    <property type="term" value="F:oxidoreductase activity"/>
    <property type="evidence" value="ECO:0007669"/>
    <property type="project" value="UniProtKB-KW"/>
</dbReference>
<comment type="pathway">
    <text evidence="10">Porphyrin-containing compound metabolism; heme A biosynthesis; heme A from heme O: step 1/1.</text>
</comment>
<evidence type="ECO:0000256" key="11">
    <source>
        <dbReference type="ARBA" id="ARBA00048044"/>
    </source>
</evidence>
<keyword evidence="7" id="KW-0408">Iron</keyword>
<feature type="transmembrane region" description="Helical" evidence="12">
    <location>
        <begin position="277"/>
        <end position="298"/>
    </location>
</feature>
<feature type="transmembrane region" description="Helical" evidence="12">
    <location>
        <begin position="24"/>
        <end position="44"/>
    </location>
</feature>
<evidence type="ECO:0000256" key="4">
    <source>
        <dbReference type="ARBA" id="ARBA00022723"/>
    </source>
</evidence>
<evidence type="ECO:0000256" key="8">
    <source>
        <dbReference type="ARBA" id="ARBA00023133"/>
    </source>
</evidence>
<dbReference type="PANTHER" id="PTHR23289">
    <property type="entry name" value="CYTOCHROME C OXIDASE ASSEMBLY PROTEIN COX15"/>
    <property type="match status" value="1"/>
</dbReference>
<accession>A0ABM9B2G3</accession>
<dbReference type="RefSeq" id="WP_238750951.1">
    <property type="nucleotide sequence ID" value="NZ_CAKLPZ010000002.1"/>
</dbReference>
<evidence type="ECO:0000313" key="14">
    <source>
        <dbReference type="Proteomes" id="UP000837803"/>
    </source>
</evidence>
<keyword evidence="6 13" id="KW-0560">Oxidoreductase</keyword>
<sequence>MGKPVLKRDEFSNTRRGGRYARAVRIWLIVGLLMVVGQVVIGGITRLTESGLSITEWQPLSGAMPPLNAADWDVEFEKYQASPQYAKIFADISLADFKFIYFWEWFHRQWARTMGLVFVVGFLAFWRKKYLDPPLMRRLGVVVLLAALAASFGWIMVASGLIDRPWVNAYKLTLHLALGITLFSYLLWVTLQVSKPQLPGFPHSRVERLRWPLNILLGVQLLLGGVMSGAKAALPYPSWPDMNGKFVPTVLTDGSAWTVENLVYYEASLFQPALFQFLHRMTAYSLTIMVLYFAYRCWKTIRNRDMRRANTLLVSLLITQVVLGILTVTNSVGQVPVGWGVAHQFTAIALVATVVYINYLLRPGRPLRPVENTVENYR</sequence>
<evidence type="ECO:0000256" key="12">
    <source>
        <dbReference type="SAM" id="Phobius"/>
    </source>
</evidence>
<gene>
    <name evidence="13" type="primary">ctaA</name>
    <name evidence="13" type="ORF">LEM8419_01999</name>
</gene>
<dbReference type="Pfam" id="PF02628">
    <property type="entry name" value="COX15-CtaA"/>
    <property type="match status" value="1"/>
</dbReference>